<dbReference type="InterPro" id="IPR039919">
    <property type="entry name" value="ARHGEF10/ARHGEF17"/>
</dbReference>
<evidence type="ECO:0000259" key="3">
    <source>
        <dbReference type="PROSITE" id="PS50010"/>
    </source>
</evidence>
<accession>A0A1I8F7G1</accession>
<protein>
    <submittedName>
        <fullName evidence="5">DH domain-containing protein</fullName>
    </submittedName>
</protein>
<evidence type="ECO:0000256" key="2">
    <source>
        <dbReference type="SAM" id="MobiDB-lite"/>
    </source>
</evidence>
<feature type="compositionally biased region" description="Low complexity" evidence="2">
    <location>
        <begin position="469"/>
        <end position="480"/>
    </location>
</feature>
<evidence type="ECO:0000313" key="5">
    <source>
        <dbReference type="WBParaSite" id="maker-unitig_23399-snap-gene-0.2-mRNA-1"/>
    </source>
</evidence>
<dbReference type="WBParaSite" id="maker-unitig_23399-snap-gene-0.2-mRNA-1">
    <property type="protein sequence ID" value="maker-unitig_23399-snap-gene-0.2-mRNA-1"/>
    <property type="gene ID" value="maker-unitig_23399-snap-gene-0.2"/>
</dbReference>
<reference evidence="5" key="1">
    <citation type="submission" date="2016-11" db="UniProtKB">
        <authorList>
            <consortium name="WormBaseParasite"/>
        </authorList>
    </citation>
    <scope>IDENTIFICATION</scope>
</reference>
<dbReference type="Gene3D" id="1.20.900.10">
    <property type="entry name" value="Dbl homology (DH) domain"/>
    <property type="match status" value="1"/>
</dbReference>
<dbReference type="PANTHER" id="PTHR12877:SF15">
    <property type="entry name" value="RHO GUANINE NUCLEOTIDE EXCHANGE FACTOR 17"/>
    <property type="match status" value="1"/>
</dbReference>
<evidence type="ECO:0000256" key="1">
    <source>
        <dbReference type="ARBA" id="ARBA00022658"/>
    </source>
</evidence>
<dbReference type="InterPro" id="IPR035899">
    <property type="entry name" value="DBL_dom_sf"/>
</dbReference>
<sequence length="703" mass="77596">MRPVRQNPGDDDAAYPPRRSSRLDVEGRKYIIPLKVTGILDANVVDEIFYRVPELSRRRAGGVLLFLRGEFQPLGKSLESALQQKSSLQRFVEQIQRENRRRLPLKSLIIKPVQRIPRYELLLKRLLSTLRRRTRTGAAQAGGDGAGLSQREYLRHDVVQVEGRKESVCPVLQRPGLHRFEPKVQSLAATGPGGHRDQQGPPPVAVRSPLEEVERLEEDRSLVLEILDLSTKLLHQALDGWIAVSKQQQQQAAAAAAKGEPGGPCRIDLLTTSPARGIASYALIFGSPEKKAQWENSFLDTKMKLLYKGAQIPDFLQTLQITKIRSGMQFTCGSAIEGYNESHFRDVWICKSDGYISHLCLLSLQPEPMVSLNIPLSAATPGQLRLLRASLRWTAEEVPQGLLRQGSEHRRRSRVHAVTERSPRRRRPPMRSARRRSPRGPLRRRRPRGESSKAEPEATPPPLVEQPLAASAATQATTTRADPDADESSSPEAFGKASSTQSQPATGASESAASPAGLAASPSVKSKKLSDPYKGTMWLGCEDGWIYVYYCTDNVRTTRSRQKIKQKAGVTSIIHLDGRVYACLQNGEIAVYRRKPGGALAAAALAAGLIPEDGLWDFENHRTILVKEKKPLKQLVAVAGKVWCGSQKDITVVNPVSESSESTFTVGHQSGRRSVQAMVCSGYAVWIALENSTKVFLYHALSA</sequence>
<proteinExistence type="predicted"/>
<feature type="compositionally biased region" description="Low complexity" evidence="2">
    <location>
        <begin position="504"/>
        <end position="523"/>
    </location>
</feature>
<dbReference type="AlphaFoldDB" id="A0A1I8F7G1"/>
<feature type="region of interest" description="Disordered" evidence="2">
    <location>
        <begin position="402"/>
        <end position="530"/>
    </location>
</feature>
<dbReference type="GO" id="GO:0030036">
    <property type="term" value="P:actin cytoskeleton organization"/>
    <property type="evidence" value="ECO:0007669"/>
    <property type="project" value="TreeGrafter"/>
</dbReference>
<feature type="compositionally biased region" description="Basic residues" evidence="2">
    <location>
        <begin position="423"/>
        <end position="447"/>
    </location>
</feature>
<dbReference type="Proteomes" id="UP000095280">
    <property type="component" value="Unplaced"/>
</dbReference>
<dbReference type="PANTHER" id="PTHR12877">
    <property type="entry name" value="RHO GUANINE NUCLEOTIDE EXCHANGE FACTOR"/>
    <property type="match status" value="1"/>
</dbReference>
<dbReference type="Pfam" id="PF19056">
    <property type="entry name" value="WD40_2"/>
    <property type="match status" value="1"/>
</dbReference>
<dbReference type="GO" id="GO:0005085">
    <property type="term" value="F:guanyl-nucleotide exchange factor activity"/>
    <property type="evidence" value="ECO:0007669"/>
    <property type="project" value="UniProtKB-KW"/>
</dbReference>
<dbReference type="PROSITE" id="PS50010">
    <property type="entry name" value="DH_2"/>
    <property type="match status" value="1"/>
</dbReference>
<name>A0A1I8F7G1_9PLAT</name>
<evidence type="ECO:0000313" key="4">
    <source>
        <dbReference type="Proteomes" id="UP000095280"/>
    </source>
</evidence>
<dbReference type="Pfam" id="PF00621">
    <property type="entry name" value="RhoGEF"/>
    <property type="match status" value="1"/>
</dbReference>
<feature type="domain" description="DH" evidence="3">
    <location>
        <begin position="78"/>
        <end position="127"/>
    </location>
</feature>
<dbReference type="InterPro" id="IPR000219">
    <property type="entry name" value="DH_dom"/>
</dbReference>
<keyword evidence="4" id="KW-1185">Reference proteome</keyword>
<keyword evidence="1" id="KW-0344">Guanine-nucleotide releasing factor</keyword>
<organism evidence="4 5">
    <name type="scientific">Macrostomum lignano</name>
    <dbReference type="NCBI Taxonomy" id="282301"/>
    <lineage>
        <taxon>Eukaryota</taxon>
        <taxon>Metazoa</taxon>
        <taxon>Spiralia</taxon>
        <taxon>Lophotrochozoa</taxon>
        <taxon>Platyhelminthes</taxon>
        <taxon>Rhabditophora</taxon>
        <taxon>Macrostomorpha</taxon>
        <taxon>Macrostomida</taxon>
        <taxon>Macrostomidae</taxon>
        <taxon>Macrostomum</taxon>
    </lineage>
</organism>
<dbReference type="SUPFAM" id="SSF48065">
    <property type="entry name" value="DBL homology domain (DH-domain)"/>
    <property type="match status" value="1"/>
</dbReference>